<accession>A0A9D4QYS3</accession>
<reference evidence="2" key="2">
    <citation type="submission" date="2020-11" db="EMBL/GenBank/DDBJ databases">
        <authorList>
            <person name="McCartney M.A."/>
            <person name="Auch B."/>
            <person name="Kono T."/>
            <person name="Mallez S."/>
            <person name="Becker A."/>
            <person name="Gohl D.M."/>
            <person name="Silverstein K.A.T."/>
            <person name="Koren S."/>
            <person name="Bechman K.B."/>
            <person name="Herman A."/>
            <person name="Abrahante J.E."/>
            <person name="Garbe J."/>
        </authorList>
    </citation>
    <scope>NUCLEOTIDE SEQUENCE</scope>
    <source>
        <strain evidence="2">Duluth1</strain>
        <tissue evidence="2">Whole animal</tissue>
    </source>
</reference>
<organism evidence="2 3">
    <name type="scientific">Dreissena polymorpha</name>
    <name type="common">Zebra mussel</name>
    <name type="synonym">Mytilus polymorpha</name>
    <dbReference type="NCBI Taxonomy" id="45954"/>
    <lineage>
        <taxon>Eukaryota</taxon>
        <taxon>Metazoa</taxon>
        <taxon>Spiralia</taxon>
        <taxon>Lophotrochozoa</taxon>
        <taxon>Mollusca</taxon>
        <taxon>Bivalvia</taxon>
        <taxon>Autobranchia</taxon>
        <taxon>Heteroconchia</taxon>
        <taxon>Euheterodonta</taxon>
        <taxon>Imparidentia</taxon>
        <taxon>Neoheterodontei</taxon>
        <taxon>Myida</taxon>
        <taxon>Dreissenoidea</taxon>
        <taxon>Dreissenidae</taxon>
        <taxon>Dreissena</taxon>
    </lineage>
</organism>
<gene>
    <name evidence="2" type="ORF">DPMN_090103</name>
</gene>
<keyword evidence="1" id="KW-0812">Transmembrane</keyword>
<protein>
    <submittedName>
        <fullName evidence="2">Uncharacterized protein</fullName>
    </submittedName>
</protein>
<keyword evidence="1" id="KW-1133">Transmembrane helix</keyword>
<evidence type="ECO:0000313" key="2">
    <source>
        <dbReference type="EMBL" id="KAH3847772.1"/>
    </source>
</evidence>
<dbReference type="EMBL" id="JAIWYP010000003">
    <property type="protein sequence ID" value="KAH3847772.1"/>
    <property type="molecule type" value="Genomic_DNA"/>
</dbReference>
<name>A0A9D4QYS3_DREPO</name>
<keyword evidence="1" id="KW-0472">Membrane</keyword>
<dbReference type="AlphaFoldDB" id="A0A9D4QYS3"/>
<reference evidence="2" key="1">
    <citation type="journal article" date="2019" name="bioRxiv">
        <title>The Genome of the Zebra Mussel, Dreissena polymorpha: A Resource for Invasive Species Research.</title>
        <authorList>
            <person name="McCartney M.A."/>
            <person name="Auch B."/>
            <person name="Kono T."/>
            <person name="Mallez S."/>
            <person name="Zhang Y."/>
            <person name="Obille A."/>
            <person name="Becker A."/>
            <person name="Abrahante J.E."/>
            <person name="Garbe J."/>
            <person name="Badalamenti J.P."/>
            <person name="Herman A."/>
            <person name="Mangelson H."/>
            <person name="Liachko I."/>
            <person name="Sullivan S."/>
            <person name="Sone E.D."/>
            <person name="Koren S."/>
            <person name="Silverstein K.A.T."/>
            <person name="Beckman K.B."/>
            <person name="Gohl D.M."/>
        </authorList>
    </citation>
    <scope>NUCLEOTIDE SEQUENCE</scope>
    <source>
        <strain evidence="2">Duluth1</strain>
        <tissue evidence="2">Whole animal</tissue>
    </source>
</reference>
<proteinExistence type="predicted"/>
<evidence type="ECO:0000256" key="1">
    <source>
        <dbReference type="SAM" id="Phobius"/>
    </source>
</evidence>
<comment type="caution">
    <text evidence="2">The sequence shown here is derived from an EMBL/GenBank/DDBJ whole genome shotgun (WGS) entry which is preliminary data.</text>
</comment>
<sequence length="745" mass="84273">MSVSIRISVIPFISFLISQVFLGATQSVNLGYLSLDRPTFVGRDVVLYLELSIQLDMIDIRQLHVYLRLENEPEKNWNDFRAFVVGKNTMMIELVKLHQKWKMATVLLDYRSSRTNTITIGIQDFPNACGYLYRLSTSFAPEKVVELAYYPTQDAINHPDIYYRGWRKKAGEIINLENGFYEERRDGPNTKYILSIYNFTDFDTFYLECVRKNSIFKTHDVNLAVGRPRLGPLCKVGHCKECVCVRSGDPVTCTTTSPDVHVMIDKESVRLQPPRQDGNIFTFTIDTFTADSSFHRKTIQCVAETNFTSNEIYKTEMFVIDRPLLGPLCTWDTCINCICVFPGDSITCTAVTSDVHMTINNANTILLSSKLNETTYTFETMNFTIDKSYHWTKVECWYTINEINEDTHTSANLIVFARPLLLPPCPPGTCTDCVCISPGESITCISSTPSVKMKVDQIDASVKLKETNKSVYIFESENVTVDWDCNNKTVECISSINSTNTAVIKVTIYITAPPQLGSLCSVHSCKECVCVKVGDHVTCSAYTPDVKLTVDGTLLGLQLQYSNGTWFTYVSVDAMDESYNGKTIECISNMNTINENTSAISKIFVLELPSSAHVGWFTLYLLLGTGIVLSVSLVVLCRGRIAKHLNIRNWFAAVSENNIYRCRFTRTRRHELIPRQRNRPICAIEVIADASDFDDPDYVKIADGFIHTSTDQTDFCDSGRYERLRMSRMEAASYLDCDDVVDNMI</sequence>
<keyword evidence="3" id="KW-1185">Reference proteome</keyword>
<evidence type="ECO:0000313" key="3">
    <source>
        <dbReference type="Proteomes" id="UP000828390"/>
    </source>
</evidence>
<feature type="transmembrane region" description="Helical" evidence="1">
    <location>
        <begin position="614"/>
        <end position="636"/>
    </location>
</feature>
<dbReference type="Proteomes" id="UP000828390">
    <property type="component" value="Unassembled WGS sequence"/>
</dbReference>